<protein>
    <recommendedName>
        <fullName evidence="3">Tetrapyrrole biosynthesis uroporphyrinogen III synthase domain-containing protein</fullName>
    </recommendedName>
</protein>
<evidence type="ECO:0008006" key="3">
    <source>
        <dbReference type="Google" id="ProtNLM"/>
    </source>
</evidence>
<evidence type="ECO:0000313" key="1">
    <source>
        <dbReference type="EMBL" id="GAY73633.1"/>
    </source>
</evidence>
<dbReference type="SUPFAM" id="SSF69618">
    <property type="entry name" value="HemD-like"/>
    <property type="match status" value="1"/>
</dbReference>
<dbReference type="EMBL" id="BEXA01000003">
    <property type="protein sequence ID" value="GAY73633.1"/>
    <property type="molecule type" value="Genomic_DNA"/>
</dbReference>
<dbReference type="RefSeq" id="WP_125008525.1">
    <property type="nucleotide sequence ID" value="NZ_BEXA01000003.1"/>
</dbReference>
<proteinExistence type="predicted"/>
<organism evidence="1 2">
    <name type="scientific">Lentilactobacillus kosonis</name>
    <dbReference type="NCBI Taxonomy" id="2810561"/>
    <lineage>
        <taxon>Bacteria</taxon>
        <taxon>Bacillati</taxon>
        <taxon>Bacillota</taxon>
        <taxon>Bacilli</taxon>
        <taxon>Lactobacillales</taxon>
        <taxon>Lactobacillaceae</taxon>
        <taxon>Lentilactobacillus</taxon>
    </lineage>
</organism>
<dbReference type="Proteomes" id="UP000286974">
    <property type="component" value="Unassembled WGS sequence"/>
</dbReference>
<comment type="caution">
    <text evidence="1">The sequence shown here is derived from an EMBL/GenBank/DDBJ whole genome shotgun (WGS) entry which is preliminary data.</text>
</comment>
<dbReference type="AlphaFoldDB" id="A0A401FMR8"/>
<name>A0A401FMR8_9LACO</name>
<dbReference type="GO" id="GO:0033014">
    <property type="term" value="P:tetrapyrrole biosynthetic process"/>
    <property type="evidence" value="ECO:0007669"/>
    <property type="project" value="InterPro"/>
</dbReference>
<keyword evidence="2" id="KW-1185">Reference proteome</keyword>
<dbReference type="GO" id="GO:0004852">
    <property type="term" value="F:uroporphyrinogen-III synthase activity"/>
    <property type="evidence" value="ECO:0007669"/>
    <property type="project" value="InterPro"/>
</dbReference>
<dbReference type="InterPro" id="IPR036108">
    <property type="entry name" value="4pyrrol_syn_uPrphyn_synt_sf"/>
</dbReference>
<dbReference type="Gene3D" id="3.40.50.10090">
    <property type="match status" value="1"/>
</dbReference>
<sequence length="134" mass="15160">MAKDADEMKIIASLKANNLLKTTVFLRGNKSLIDDSDININQVIVYRNEWSRADRLAVMKQLGTRDYQKILVTSPSNFRRLIGTDLSFINSAEYYTLGKATQKVIKDVLGSNAYCAKGSKRLEDAIYKIYDDSL</sequence>
<evidence type="ECO:0000313" key="2">
    <source>
        <dbReference type="Proteomes" id="UP000286974"/>
    </source>
</evidence>
<accession>A0A401FMR8</accession>
<gene>
    <name evidence="1" type="ORF">NBRC111893_1779</name>
</gene>
<dbReference type="OrthoDB" id="2287476at2"/>
<reference evidence="1 2" key="1">
    <citation type="submission" date="2017-11" db="EMBL/GenBank/DDBJ databases">
        <title>Draft Genome Sequence of Lactobacillus curieae NBRC 111893 isolated from Koso, a Japanese sugar-Vegetable Fermented Beverage.</title>
        <authorList>
            <person name="Chiou T.Y."/>
            <person name="Oshima K."/>
            <person name="Suda W."/>
            <person name="Hattori M."/>
            <person name="Takahashi T."/>
        </authorList>
    </citation>
    <scope>NUCLEOTIDE SEQUENCE [LARGE SCALE GENOMIC DNA]</scope>
    <source>
        <strain evidence="1 2">NBRC111893</strain>
    </source>
</reference>